<comment type="caution">
    <text evidence="1">The sequence shown here is derived from an EMBL/GenBank/DDBJ whole genome shotgun (WGS) entry which is preliminary data.</text>
</comment>
<gene>
    <name evidence="1" type="ORF">DPMN_177663</name>
</gene>
<keyword evidence="2" id="KW-1185">Reference proteome</keyword>
<accession>A0A9D4EAQ0</accession>
<dbReference type="Proteomes" id="UP000828390">
    <property type="component" value="Unassembled WGS sequence"/>
</dbReference>
<protein>
    <submittedName>
        <fullName evidence="1">Uncharacterized protein</fullName>
    </submittedName>
</protein>
<sequence>MLAEEQAGFKVWRYLFLNSIDYKKAFDRVRHDGKRHVMSDLNIDEGLVQVI</sequence>
<name>A0A9D4EAQ0_DREPO</name>
<reference evidence="1" key="1">
    <citation type="journal article" date="2019" name="bioRxiv">
        <title>The Genome of the Zebra Mussel, Dreissena polymorpha: A Resource for Invasive Species Research.</title>
        <authorList>
            <person name="McCartney M.A."/>
            <person name="Auch B."/>
            <person name="Kono T."/>
            <person name="Mallez S."/>
            <person name="Zhang Y."/>
            <person name="Obille A."/>
            <person name="Becker A."/>
            <person name="Abrahante J.E."/>
            <person name="Garbe J."/>
            <person name="Badalamenti J.P."/>
            <person name="Herman A."/>
            <person name="Mangelson H."/>
            <person name="Liachko I."/>
            <person name="Sullivan S."/>
            <person name="Sone E.D."/>
            <person name="Koren S."/>
            <person name="Silverstein K.A.T."/>
            <person name="Beckman K.B."/>
            <person name="Gohl D.M."/>
        </authorList>
    </citation>
    <scope>NUCLEOTIDE SEQUENCE</scope>
    <source>
        <strain evidence="1">Duluth1</strain>
        <tissue evidence="1">Whole animal</tissue>
    </source>
</reference>
<evidence type="ECO:0000313" key="2">
    <source>
        <dbReference type="Proteomes" id="UP000828390"/>
    </source>
</evidence>
<evidence type="ECO:0000313" key="1">
    <source>
        <dbReference type="EMBL" id="KAH3776243.1"/>
    </source>
</evidence>
<proteinExistence type="predicted"/>
<reference evidence="1" key="2">
    <citation type="submission" date="2020-11" db="EMBL/GenBank/DDBJ databases">
        <authorList>
            <person name="McCartney M.A."/>
            <person name="Auch B."/>
            <person name="Kono T."/>
            <person name="Mallez S."/>
            <person name="Becker A."/>
            <person name="Gohl D.M."/>
            <person name="Silverstein K.A.T."/>
            <person name="Koren S."/>
            <person name="Bechman K.B."/>
            <person name="Herman A."/>
            <person name="Abrahante J.E."/>
            <person name="Garbe J."/>
        </authorList>
    </citation>
    <scope>NUCLEOTIDE SEQUENCE</scope>
    <source>
        <strain evidence="1">Duluth1</strain>
        <tissue evidence="1">Whole animal</tissue>
    </source>
</reference>
<dbReference type="EMBL" id="JAIWYP010000009">
    <property type="protein sequence ID" value="KAH3776243.1"/>
    <property type="molecule type" value="Genomic_DNA"/>
</dbReference>
<organism evidence="1 2">
    <name type="scientific">Dreissena polymorpha</name>
    <name type="common">Zebra mussel</name>
    <name type="synonym">Mytilus polymorpha</name>
    <dbReference type="NCBI Taxonomy" id="45954"/>
    <lineage>
        <taxon>Eukaryota</taxon>
        <taxon>Metazoa</taxon>
        <taxon>Spiralia</taxon>
        <taxon>Lophotrochozoa</taxon>
        <taxon>Mollusca</taxon>
        <taxon>Bivalvia</taxon>
        <taxon>Autobranchia</taxon>
        <taxon>Heteroconchia</taxon>
        <taxon>Euheterodonta</taxon>
        <taxon>Imparidentia</taxon>
        <taxon>Neoheterodontei</taxon>
        <taxon>Myida</taxon>
        <taxon>Dreissenoidea</taxon>
        <taxon>Dreissenidae</taxon>
        <taxon>Dreissena</taxon>
    </lineage>
</organism>
<dbReference type="AlphaFoldDB" id="A0A9D4EAQ0"/>